<sequence length="162" mass="18405">MRNFKLIFCFAFGVVILNACKDSPERSIETEPISFTKEGELSLSKAKTDSVLAKLNIEIADNDYETETGLMYRNSMEDNQGMLFIFPNEAMHSFYMKNTEFPLDLIFIKSDMSVASLQENAEAFNENSLSSKVPVQYVLEVNAGLVEKWTLQIGDKIDFTKE</sequence>
<dbReference type="Pfam" id="PF02643">
    <property type="entry name" value="DUF192"/>
    <property type="match status" value="1"/>
</dbReference>
<dbReference type="PANTHER" id="PTHR37953">
    <property type="entry name" value="UPF0127 PROTEIN MJ1496"/>
    <property type="match status" value="1"/>
</dbReference>
<dbReference type="EMBL" id="LAZR01006094">
    <property type="protein sequence ID" value="KKM94786.1"/>
    <property type="molecule type" value="Genomic_DNA"/>
</dbReference>
<dbReference type="InterPro" id="IPR038695">
    <property type="entry name" value="Saro_0823-like_sf"/>
</dbReference>
<comment type="caution">
    <text evidence="1">The sequence shown here is derived from an EMBL/GenBank/DDBJ whole genome shotgun (WGS) entry which is preliminary data.</text>
</comment>
<evidence type="ECO:0000313" key="1">
    <source>
        <dbReference type="EMBL" id="KKM94786.1"/>
    </source>
</evidence>
<proteinExistence type="predicted"/>
<dbReference type="InterPro" id="IPR003795">
    <property type="entry name" value="DUF192"/>
</dbReference>
<accession>A0A0F9M666</accession>
<dbReference type="Gene3D" id="2.60.120.1140">
    <property type="entry name" value="Protein of unknown function DUF192"/>
    <property type="match status" value="1"/>
</dbReference>
<evidence type="ECO:0008006" key="2">
    <source>
        <dbReference type="Google" id="ProtNLM"/>
    </source>
</evidence>
<gene>
    <name evidence="1" type="ORF">LCGC14_1194810</name>
</gene>
<reference evidence="1" key="1">
    <citation type="journal article" date="2015" name="Nature">
        <title>Complex archaea that bridge the gap between prokaryotes and eukaryotes.</title>
        <authorList>
            <person name="Spang A."/>
            <person name="Saw J.H."/>
            <person name="Jorgensen S.L."/>
            <person name="Zaremba-Niedzwiedzka K."/>
            <person name="Martijn J."/>
            <person name="Lind A.E."/>
            <person name="van Eijk R."/>
            <person name="Schleper C."/>
            <person name="Guy L."/>
            <person name="Ettema T.J."/>
        </authorList>
    </citation>
    <scope>NUCLEOTIDE SEQUENCE</scope>
</reference>
<protein>
    <recommendedName>
        <fullName evidence="2">DUF192 domain-containing protein</fullName>
    </recommendedName>
</protein>
<dbReference type="AlphaFoldDB" id="A0A0F9M666"/>
<organism evidence="1">
    <name type="scientific">marine sediment metagenome</name>
    <dbReference type="NCBI Taxonomy" id="412755"/>
    <lineage>
        <taxon>unclassified sequences</taxon>
        <taxon>metagenomes</taxon>
        <taxon>ecological metagenomes</taxon>
    </lineage>
</organism>
<dbReference type="PANTHER" id="PTHR37953:SF1">
    <property type="entry name" value="UPF0127 PROTEIN MJ1496"/>
    <property type="match status" value="1"/>
</dbReference>
<name>A0A0F9M666_9ZZZZ</name>